<sequence>MLYVLLLLLLAGRTFGENFCADADDVPPPGYFYTLGGVAKYPEYYPAPTKPASPPLRGPLKNLKCRKERNSAAASLRRRDGDSKSEASSKAAAEKSKYDGEITKLKYDLASLQAEAAAQEVATLKTTLATKEQELTSIRLAASAKEKEVSDLKASLAKSEASSKAAAATLAEMEQKLSPYVFSYAQALSAGDSALLIFKKVYAAAVEKIPQDKIQLHIDEALVTVDGPYTLRAKPRIDTHVLPLVQKGYPAGLLLHGHAVATCMGFGAFHSERLSTSAQKSIMQVSEMSSFSKVTQMISESIAPVTTCRTETSTSYSCPAGTSDTGSACVYTITLPTEYSCPAGSAASSAGCTRTTSTQVQSCPAGYTDTGSACVTNATVPATPATMAAPDRVPTKSPLSTGAGGFGASMKAEKRERLLFFLLLISVFVCVQLVVLLVKGGEACETLLSLMAAERERETQYFSLTVKEDEAEEEEWFYAERRDEGGVKGEKQKEGCVSVDS</sequence>
<keyword evidence="1" id="KW-0175">Coiled coil</keyword>
<protein>
    <submittedName>
        <fullName evidence="5">Uncharacterized protein</fullName>
    </submittedName>
</protein>
<feature type="chain" id="PRO_5005192037" evidence="4">
    <location>
        <begin position="17"/>
        <end position="501"/>
    </location>
</feature>
<evidence type="ECO:0000256" key="2">
    <source>
        <dbReference type="SAM" id="MobiDB-lite"/>
    </source>
</evidence>
<dbReference type="EMBL" id="CDMZ01002817">
    <property type="protein sequence ID" value="CEM43998.1"/>
    <property type="molecule type" value="Genomic_DNA"/>
</dbReference>
<gene>
    <name evidence="5" type="ORF">Cvel_7008</name>
</gene>
<evidence type="ECO:0000256" key="4">
    <source>
        <dbReference type="SAM" id="SignalP"/>
    </source>
</evidence>
<organism evidence="5">
    <name type="scientific">Chromera velia CCMP2878</name>
    <dbReference type="NCBI Taxonomy" id="1169474"/>
    <lineage>
        <taxon>Eukaryota</taxon>
        <taxon>Sar</taxon>
        <taxon>Alveolata</taxon>
        <taxon>Colpodellida</taxon>
        <taxon>Chromeraceae</taxon>
        <taxon>Chromera</taxon>
    </lineage>
</organism>
<proteinExistence type="predicted"/>
<feature type="compositionally biased region" description="Basic and acidic residues" evidence="2">
    <location>
        <begin position="77"/>
        <end position="93"/>
    </location>
</feature>
<keyword evidence="3" id="KW-0812">Transmembrane</keyword>
<evidence type="ECO:0000256" key="1">
    <source>
        <dbReference type="SAM" id="Coils"/>
    </source>
</evidence>
<keyword evidence="4" id="KW-0732">Signal</keyword>
<name>A0A0G4HIZ5_9ALVE</name>
<feature type="transmembrane region" description="Helical" evidence="3">
    <location>
        <begin position="418"/>
        <end position="438"/>
    </location>
</feature>
<keyword evidence="3" id="KW-1133">Transmembrane helix</keyword>
<feature type="signal peptide" evidence="4">
    <location>
        <begin position="1"/>
        <end position="16"/>
    </location>
</feature>
<reference evidence="5" key="1">
    <citation type="submission" date="2014-11" db="EMBL/GenBank/DDBJ databases">
        <authorList>
            <person name="Otto D Thomas"/>
            <person name="Naeem Raeece"/>
        </authorList>
    </citation>
    <scope>NUCLEOTIDE SEQUENCE</scope>
</reference>
<keyword evidence="3" id="KW-0472">Membrane</keyword>
<evidence type="ECO:0000313" key="5">
    <source>
        <dbReference type="EMBL" id="CEM43998.1"/>
    </source>
</evidence>
<dbReference type="AlphaFoldDB" id="A0A0G4HIZ5"/>
<accession>A0A0G4HIZ5</accession>
<feature type="region of interest" description="Disordered" evidence="2">
    <location>
        <begin position="69"/>
        <end position="93"/>
    </location>
</feature>
<dbReference type="VEuPathDB" id="CryptoDB:Cvel_7008"/>
<feature type="coiled-coil region" evidence="1">
    <location>
        <begin position="114"/>
        <end position="176"/>
    </location>
</feature>
<evidence type="ECO:0000256" key="3">
    <source>
        <dbReference type="SAM" id="Phobius"/>
    </source>
</evidence>